<comment type="caution">
    <text evidence="9">Lacks conserved residue(s) required for the propagation of feature annotation.</text>
</comment>
<dbReference type="Gene3D" id="3.30.1360.200">
    <property type="match status" value="1"/>
</dbReference>
<dbReference type="Gene3D" id="1.20.1640.10">
    <property type="entry name" value="Multidrug efflux transporter AcrB transmembrane domain"/>
    <property type="match status" value="2"/>
</dbReference>
<dbReference type="NCBIfam" id="TIGR00966">
    <property type="entry name" value="transloc_SecF"/>
    <property type="match status" value="1"/>
</dbReference>
<feature type="transmembrane region" description="Helical" evidence="9">
    <location>
        <begin position="486"/>
        <end position="503"/>
    </location>
</feature>
<comment type="caution">
    <text evidence="14">The sequence shown here is derived from an EMBL/GenBank/DDBJ whole genome shotgun (WGS) entry which is preliminary data.</text>
</comment>
<dbReference type="InterPro" id="IPR022813">
    <property type="entry name" value="SecD/SecF_arch_bac"/>
</dbReference>
<dbReference type="PRINTS" id="PR01755">
    <property type="entry name" value="SECFTRNLCASE"/>
</dbReference>
<evidence type="ECO:0000256" key="6">
    <source>
        <dbReference type="ARBA" id="ARBA00022989"/>
    </source>
</evidence>
<comment type="subcellular location">
    <subcellularLocation>
        <location evidence="1 9">Cell membrane</location>
        <topology evidence="1 9">Multi-pass membrane protein</topology>
    </subcellularLocation>
</comment>
<evidence type="ECO:0000256" key="1">
    <source>
        <dbReference type="ARBA" id="ARBA00004651"/>
    </source>
</evidence>
<dbReference type="HAMAP" id="MF_01463_B">
    <property type="entry name" value="SecD_B"/>
    <property type="match status" value="1"/>
</dbReference>
<dbReference type="InterPro" id="IPR055344">
    <property type="entry name" value="SecD_SecF_C_bact"/>
</dbReference>
<keyword evidence="15" id="KW-1185">Reference proteome</keyword>
<dbReference type="PANTHER" id="PTHR30081:SF1">
    <property type="entry name" value="PROTEIN TRANSLOCASE SUBUNIT SECD"/>
    <property type="match status" value="1"/>
</dbReference>
<proteinExistence type="inferred from homology"/>
<dbReference type="Pfam" id="PF02355">
    <property type="entry name" value="SecD_SecF_C"/>
    <property type="match status" value="2"/>
</dbReference>
<evidence type="ECO:0000256" key="10">
    <source>
        <dbReference type="HAMAP-Rule" id="MF_01464"/>
    </source>
</evidence>
<feature type="transmembrane region" description="Helical" evidence="9">
    <location>
        <begin position="895"/>
        <end position="913"/>
    </location>
</feature>
<sequence>MQGKGLITLVAIILGLICLNELLPTWYAGKIEKQATELAGNNPEKYQKEMARLSKDTLNLGFTKLYYSQAKEKEMKLGLDLKGGINVLLEINQRDLVNNLTNYSTNPVLLEALDRTDQMQKNSTNPYIKDFFTQFDLVNKEKGTNLKLADAEIFGNTNLSEIKFNTPDEQVKKIIENRIELSTGTAYEVIRTRIDKMGVTQPNVQRVPRTGRISVEMPGVKDIDRVKKMLQTSAKLQFWEVQQLQEVYPYLEQLNAVIATKGDSMGVAKNTNLINLLQLNSLRSNGVANVKLSDTAAINKIINSKIAHDLRPQNIKYTQFMWGYKPEAGDANNLVLYAIRGNINQKAPVDGAVESARVNYDDLGRIVVDMQMDSKGSKDWKTLTGKNVNKPVAVTLDNVVYTAPNVVNEIPNGRTQISGSFSQEEAQDLVNVLGAGKLPAGAKIVQAEVVGPSLGAESVNAGMYSFIIAFVIIILYMLFYYGGAGIYAVIAISFNLFYLMGIMDSVDATLTLPGIAGIVLSMAMSIDANVIVYERTKEELFAGKNIREAYNEGFNFSLSAIIDGNITSLLTAVVLYIFGTGPIQGFAVTLGIGIILSMFTCVLLTRVLIFSRLEKGKGLSVWTKFSKNIFRNTWVDFIGKRKYAYIISGIITIICLASIVTSGFKFGVDFKGGRSYVVRFEKPVVANDAADNLEKQFVNKEGQKNAVDVKTFGSDNQLKITTDYRIDEESVEADQDVESKLFNGLKPYLPADAQLSGFKDSGSSYGIVSSVKVGPTVADDIKSGGVIALLIALAGIFLYILVRFKKWQFSTGAVASLVHDAIVILGAYSILKNVMPFNMEINQDFIAAILTVLGYSINDTVIIFDRIREYLNEKKALTLEGLFNDSISSTLGRTFNTAFMTFLVILAIFIFGGENLRGFMFALLIGVGFGTYSTWFIASAVSYDLLKKKGVEGTKKSLAAKKEATPEEA</sequence>
<gene>
    <name evidence="9 14" type="primary">secD</name>
    <name evidence="10" type="synonym">secF</name>
    <name evidence="14" type="ORF">OK344_02690</name>
</gene>
<dbReference type="EMBL" id="JAPCHZ010000001">
    <property type="protein sequence ID" value="MCW4451111.1"/>
    <property type="molecule type" value="Genomic_DNA"/>
</dbReference>
<feature type="transmembrane region" description="Helical" evidence="9">
    <location>
        <begin position="809"/>
        <end position="830"/>
    </location>
</feature>
<dbReference type="InterPro" id="IPR054384">
    <property type="entry name" value="SecDF_P1_head"/>
</dbReference>
<dbReference type="Pfam" id="PF07549">
    <property type="entry name" value="Sec_GG"/>
    <property type="match status" value="2"/>
</dbReference>
<evidence type="ECO:0000256" key="3">
    <source>
        <dbReference type="ARBA" id="ARBA00022475"/>
    </source>
</evidence>
<dbReference type="InterPro" id="IPR022646">
    <property type="entry name" value="SecD/SecF_CS"/>
</dbReference>
<keyword evidence="4 9" id="KW-0812">Transmembrane</keyword>
<accession>A0ABT3JK02</accession>
<dbReference type="NCBIfam" id="TIGR00916">
    <property type="entry name" value="2A0604s01"/>
    <property type="match status" value="1"/>
</dbReference>
<feature type="domain" description="SecDF P1 head subdomain" evidence="13">
    <location>
        <begin position="352"/>
        <end position="440"/>
    </location>
</feature>
<keyword evidence="5 9" id="KW-0653">Protein transport</keyword>
<comment type="function">
    <text evidence="9">Part of the Sec protein translocase complex. Interacts with the SecYEG preprotein conducting channel. SecDF uses the proton motive force (PMF) to complete protein translocation after the ATP-dependent function of SecA.</text>
</comment>
<dbReference type="InterPro" id="IPR048634">
    <property type="entry name" value="SecD_SecF_C"/>
</dbReference>
<organism evidence="14 15">
    <name type="scientific">Kaistella yananensis</name>
    <dbReference type="NCBI Taxonomy" id="2989820"/>
    <lineage>
        <taxon>Bacteria</taxon>
        <taxon>Pseudomonadati</taxon>
        <taxon>Bacteroidota</taxon>
        <taxon>Flavobacteriia</taxon>
        <taxon>Flavobacteriales</taxon>
        <taxon>Weeksellaceae</taxon>
        <taxon>Chryseobacterium group</taxon>
        <taxon>Kaistella</taxon>
    </lineage>
</organism>
<dbReference type="Gene3D" id="3.30.70.3220">
    <property type="match status" value="1"/>
</dbReference>
<comment type="subunit">
    <text evidence="9">Forms a complex with SecF. Part of the essential Sec protein translocation apparatus which comprises SecA, SecYEG and auxiliary proteins SecDF. Other proteins may also be involved.</text>
</comment>
<reference evidence="14 15" key="1">
    <citation type="submission" date="2022-10" db="EMBL/GenBank/DDBJ databases">
        <title>Kaistella sp. BT-6-1-3.</title>
        <authorList>
            <person name="Ai J."/>
            <person name="Deng Z."/>
        </authorList>
    </citation>
    <scope>NUCLEOTIDE SEQUENCE [LARGE SCALE GENOMIC DNA]</scope>
    <source>
        <strain evidence="14 15">BT6-1-3</strain>
    </source>
</reference>
<evidence type="ECO:0000259" key="11">
    <source>
        <dbReference type="Pfam" id="PF02355"/>
    </source>
</evidence>
<dbReference type="PANTHER" id="PTHR30081">
    <property type="entry name" value="PROTEIN-EXPORT MEMBRANE PROTEIN SEC"/>
    <property type="match status" value="1"/>
</dbReference>
<comment type="similarity">
    <text evidence="9">Belongs to the SecD/SecF family. SecD subfamily.</text>
</comment>
<dbReference type="RefSeq" id="WP_265143327.1">
    <property type="nucleotide sequence ID" value="NZ_JAPCHZ010000001.1"/>
</dbReference>
<dbReference type="InterPro" id="IPR048631">
    <property type="entry name" value="SecD_1st"/>
</dbReference>
<evidence type="ECO:0000256" key="9">
    <source>
        <dbReference type="HAMAP-Rule" id="MF_01463"/>
    </source>
</evidence>
<feature type="transmembrane region" description="Helical" evidence="9">
    <location>
        <begin position="515"/>
        <end position="533"/>
    </location>
</feature>
<evidence type="ECO:0000256" key="4">
    <source>
        <dbReference type="ARBA" id="ARBA00022692"/>
    </source>
</evidence>
<evidence type="ECO:0000259" key="12">
    <source>
        <dbReference type="Pfam" id="PF21760"/>
    </source>
</evidence>
<dbReference type="InterPro" id="IPR005791">
    <property type="entry name" value="SecD"/>
</dbReference>
<keyword evidence="8 9" id="KW-0472">Membrane</keyword>
<feature type="transmembrane region" description="Helical" evidence="9">
    <location>
        <begin position="643"/>
        <end position="664"/>
    </location>
</feature>
<keyword evidence="2 9" id="KW-0813">Transport</keyword>
<evidence type="ECO:0000259" key="13">
    <source>
        <dbReference type="Pfam" id="PF22599"/>
    </source>
</evidence>
<feature type="transmembrane region" description="Helical" evidence="9">
    <location>
        <begin position="585"/>
        <end position="609"/>
    </location>
</feature>
<dbReference type="Pfam" id="PF22599">
    <property type="entry name" value="SecDF_P1_head"/>
    <property type="match status" value="1"/>
</dbReference>
<keyword evidence="7 9" id="KW-0811">Translocation</keyword>
<feature type="transmembrane region" description="Helical" evidence="9">
    <location>
        <begin position="784"/>
        <end position="802"/>
    </location>
</feature>
<feature type="domain" description="Protein translocase subunit SecDF P1" evidence="12">
    <location>
        <begin position="186"/>
        <end position="242"/>
    </location>
</feature>
<name>A0ABT3JK02_9FLAO</name>
<feature type="transmembrane region" description="Helical" evidence="9">
    <location>
        <begin position="461"/>
        <end position="479"/>
    </location>
</feature>
<dbReference type="Pfam" id="PF21760">
    <property type="entry name" value="SecD_1st"/>
    <property type="match status" value="1"/>
</dbReference>
<protein>
    <recommendedName>
        <fullName evidence="9 10">Multifunctional fusion protein</fullName>
    </recommendedName>
    <domain>
        <recommendedName>
            <fullName evidence="9">Protein translocase subunit SecD</fullName>
        </recommendedName>
    </domain>
    <domain>
        <recommendedName>
            <fullName evidence="10">Protein-export membrane protein SecF</fullName>
        </recommendedName>
    </domain>
</protein>
<dbReference type="SUPFAM" id="SSF82866">
    <property type="entry name" value="Multidrug efflux transporter AcrB transmembrane domain"/>
    <property type="match status" value="2"/>
</dbReference>
<comment type="subunit">
    <text evidence="10">Forms a complex with SecD. Part of the essential Sec protein translocation apparatus which comprises SecA, SecYEG and auxiliary proteins SecDF. Other proteins may also be involved.</text>
</comment>
<keyword evidence="6 9" id="KW-1133">Transmembrane helix</keyword>
<dbReference type="Proteomes" id="UP001209107">
    <property type="component" value="Unassembled WGS sequence"/>
</dbReference>
<evidence type="ECO:0000313" key="14">
    <source>
        <dbReference type="EMBL" id="MCW4451111.1"/>
    </source>
</evidence>
<evidence type="ECO:0000256" key="2">
    <source>
        <dbReference type="ARBA" id="ARBA00022448"/>
    </source>
</evidence>
<feature type="transmembrane region" description="Helical" evidence="9">
    <location>
        <begin position="845"/>
        <end position="864"/>
    </location>
</feature>
<dbReference type="InterPro" id="IPR005665">
    <property type="entry name" value="SecF_bac"/>
</dbReference>
<feature type="domain" description="Protein export membrane protein SecD/SecF C-terminal" evidence="11">
    <location>
        <begin position="759"/>
        <end position="947"/>
    </location>
</feature>
<feature type="domain" description="Protein export membrane protein SecD/SecF C-terminal" evidence="11">
    <location>
        <begin position="442"/>
        <end position="608"/>
    </location>
</feature>
<evidence type="ECO:0000256" key="5">
    <source>
        <dbReference type="ARBA" id="ARBA00022927"/>
    </source>
</evidence>
<feature type="transmembrane region" description="Helical" evidence="9">
    <location>
        <begin position="554"/>
        <end position="579"/>
    </location>
</feature>
<evidence type="ECO:0000256" key="7">
    <source>
        <dbReference type="ARBA" id="ARBA00023010"/>
    </source>
</evidence>
<evidence type="ECO:0000313" key="15">
    <source>
        <dbReference type="Proteomes" id="UP001209107"/>
    </source>
</evidence>
<feature type="transmembrane region" description="Helical" evidence="9">
    <location>
        <begin position="919"/>
        <end position="946"/>
    </location>
</feature>
<comment type="similarity">
    <text evidence="10">Belongs to the SecD/SecF family. SecF subfamily.</text>
</comment>
<dbReference type="HAMAP" id="MF_01464_B">
    <property type="entry name" value="SecF_B"/>
    <property type="match status" value="1"/>
</dbReference>
<dbReference type="InterPro" id="IPR022645">
    <property type="entry name" value="SecD/SecF_bac"/>
</dbReference>
<evidence type="ECO:0000256" key="8">
    <source>
        <dbReference type="ARBA" id="ARBA00023136"/>
    </source>
</evidence>
<dbReference type="NCBIfam" id="TIGR01129">
    <property type="entry name" value="secD"/>
    <property type="match status" value="1"/>
</dbReference>
<keyword evidence="3 9" id="KW-1003">Cell membrane</keyword>